<dbReference type="Gene3D" id="3.20.20.140">
    <property type="entry name" value="Metal-dependent hydrolases"/>
    <property type="match status" value="1"/>
</dbReference>
<dbReference type="PANTHER" id="PTHR21240">
    <property type="entry name" value="2-AMINO-3-CARBOXYLMUCONATE-6-SEMIALDEHYDE DECARBOXYLASE"/>
    <property type="match status" value="1"/>
</dbReference>
<keyword evidence="3" id="KW-0378">Hydrolase</keyword>
<evidence type="ECO:0000313" key="3">
    <source>
        <dbReference type="EMBL" id="KNZ70778.1"/>
    </source>
</evidence>
<name>A0A0L6W5W5_9FIRM</name>
<keyword evidence="4" id="KW-1185">Reference proteome</keyword>
<organism evidence="3 4">
    <name type="scientific">Thermincola ferriacetica</name>
    <dbReference type="NCBI Taxonomy" id="281456"/>
    <lineage>
        <taxon>Bacteria</taxon>
        <taxon>Bacillati</taxon>
        <taxon>Bacillota</taxon>
        <taxon>Clostridia</taxon>
        <taxon>Eubacteriales</taxon>
        <taxon>Thermincolaceae</taxon>
        <taxon>Thermincola</taxon>
    </lineage>
</organism>
<dbReference type="InterPro" id="IPR032466">
    <property type="entry name" value="Metal_Hydrolase"/>
</dbReference>
<dbReference type="SUPFAM" id="SSF51556">
    <property type="entry name" value="Metallo-dependent hydrolases"/>
    <property type="match status" value="1"/>
</dbReference>
<dbReference type="AlphaFoldDB" id="A0A0L6W5W5"/>
<evidence type="ECO:0000259" key="2">
    <source>
        <dbReference type="Pfam" id="PF04909"/>
    </source>
</evidence>
<dbReference type="GO" id="GO:0016831">
    <property type="term" value="F:carboxy-lyase activity"/>
    <property type="evidence" value="ECO:0007669"/>
    <property type="project" value="InterPro"/>
</dbReference>
<evidence type="ECO:0000256" key="1">
    <source>
        <dbReference type="ARBA" id="ARBA00023239"/>
    </source>
</evidence>
<dbReference type="Pfam" id="PF04909">
    <property type="entry name" value="Amidohydro_2"/>
    <property type="match status" value="1"/>
</dbReference>
<dbReference type="EMBL" id="LGTE01000002">
    <property type="protein sequence ID" value="KNZ70778.1"/>
    <property type="molecule type" value="Genomic_DNA"/>
</dbReference>
<proteinExistence type="predicted"/>
<dbReference type="GO" id="GO:0016787">
    <property type="term" value="F:hydrolase activity"/>
    <property type="evidence" value="ECO:0007669"/>
    <property type="project" value="UniProtKB-KW"/>
</dbReference>
<feature type="domain" description="Amidohydrolase-related" evidence="2">
    <location>
        <begin position="4"/>
        <end position="256"/>
    </location>
</feature>
<accession>A0A0L6W5W5</accession>
<dbReference type="InterPro" id="IPR032465">
    <property type="entry name" value="ACMSD"/>
</dbReference>
<dbReference type="Proteomes" id="UP000037175">
    <property type="component" value="Unassembled WGS sequence"/>
</dbReference>
<dbReference type="GO" id="GO:0019748">
    <property type="term" value="P:secondary metabolic process"/>
    <property type="evidence" value="ECO:0007669"/>
    <property type="project" value="TreeGrafter"/>
</dbReference>
<dbReference type="GO" id="GO:0005737">
    <property type="term" value="C:cytoplasm"/>
    <property type="evidence" value="ECO:0007669"/>
    <property type="project" value="TreeGrafter"/>
</dbReference>
<dbReference type="InterPro" id="IPR006680">
    <property type="entry name" value="Amidohydro-rel"/>
</dbReference>
<reference evidence="4" key="1">
    <citation type="submission" date="2015-07" db="EMBL/GenBank/DDBJ databases">
        <title>Complete Genome of Thermincola ferriacetica strain Z-0001T.</title>
        <authorList>
            <person name="Lusk B."/>
            <person name="Badalamenti J.P."/>
            <person name="Parameswaran P."/>
            <person name="Bond D.R."/>
            <person name="Torres C.I."/>
        </authorList>
    </citation>
    <scope>NUCLEOTIDE SEQUENCE [LARGE SCALE GENOMIC DNA]</scope>
    <source>
        <strain evidence="4">Z-0001</strain>
    </source>
</reference>
<protein>
    <submittedName>
        <fullName evidence="3">Amidohydrolase 2</fullName>
    </submittedName>
</protein>
<comment type="caution">
    <text evidence="3">The sequence shown here is derived from an EMBL/GenBank/DDBJ whole genome shotgun (WGS) entry which is preliminary data.</text>
</comment>
<gene>
    <name evidence="3" type="ORF">Tfer_0457</name>
</gene>
<evidence type="ECO:0000313" key="4">
    <source>
        <dbReference type="Proteomes" id="UP000037175"/>
    </source>
</evidence>
<dbReference type="PANTHER" id="PTHR21240:SF28">
    <property type="entry name" value="ISO-OROTATE DECARBOXYLASE (EUROFUNG)"/>
    <property type="match status" value="1"/>
</dbReference>
<dbReference type="RefSeq" id="WP_052216690.1">
    <property type="nucleotide sequence ID" value="NZ_LGTE01000002.1"/>
</dbReference>
<sequence>MAIIDFHTHAFPEKIAHLAVNQLANHYKISIAGMGTLSDLLQSAQEAGITKLCLHAAATNPDQVQINNNWIAKQCSDHIIGFGSIHVDYPDPFSELDRMETLGLTGIKFHAEFQQFAIDDPRMWPVYEAIEDRFLVMFHVGDRKSDLSHPARLKRVIESFPKMKIIAAHLGGWSKWQEAKDYLLGKDIYIDTSSTTWILPPVEIARLIRSHDINKVLFGTDYPVAKHKQELEAFHRIPLTSAEREKILWKNGADLLAGRQQ</sequence>
<keyword evidence="1" id="KW-0456">Lyase</keyword>